<dbReference type="EMBL" id="CP159925">
    <property type="protein sequence ID" value="XCO76538.1"/>
    <property type="molecule type" value="Genomic_DNA"/>
</dbReference>
<accession>A0AAU8MW88</accession>
<dbReference type="RefSeq" id="WP_363799861.1">
    <property type="nucleotide sequence ID" value="NZ_CP159925.1"/>
</dbReference>
<dbReference type="AlphaFoldDB" id="A0AAU8MW88"/>
<gene>
    <name evidence="1" type="ORF">ABU614_07060</name>
</gene>
<organism evidence="1">
    <name type="scientific">Lysobacter firmicutimachus</name>
    <dbReference type="NCBI Taxonomy" id="1792846"/>
    <lineage>
        <taxon>Bacteria</taxon>
        <taxon>Pseudomonadati</taxon>
        <taxon>Pseudomonadota</taxon>
        <taxon>Gammaproteobacteria</taxon>
        <taxon>Lysobacterales</taxon>
        <taxon>Lysobacteraceae</taxon>
        <taxon>Lysobacter</taxon>
    </lineage>
</organism>
<sequence>MDVPAVRGYGGHNPESFDDYYKRWPAELSNFPRCVVENWVHRHWQDFESLWLNRSIELFSFEQVSLGNSQVVEIEHTATWLKTLDCWSDGLFKNKARQETWLGKYMLENGTTPAPMIIAPDASGLKHPRGWPMHKNQLIEGHMRLAYLRGMIRRSHPTLKSAHIVWHVSMPSV</sequence>
<evidence type="ECO:0000313" key="1">
    <source>
        <dbReference type="EMBL" id="XCO76538.1"/>
    </source>
</evidence>
<reference evidence="1" key="1">
    <citation type="submission" date="2024-06" db="EMBL/GenBank/DDBJ databases">
        <authorList>
            <person name="Li S."/>
        </authorList>
    </citation>
    <scope>NUCLEOTIDE SEQUENCE</scope>
    <source>
        <strain evidence="1">SR10</strain>
    </source>
</reference>
<protein>
    <submittedName>
        <fullName evidence="1">Uncharacterized protein</fullName>
    </submittedName>
</protein>
<proteinExistence type="predicted"/>
<name>A0AAU8MW88_9GAMM</name>